<dbReference type="RefSeq" id="WP_014779558.1">
    <property type="nucleotide sequence ID" value="NC_018012.1"/>
</dbReference>
<dbReference type="PANTHER" id="PTHR47786:SF2">
    <property type="entry name" value="GLYCOSYL HYDROLASE FAMILY 13 CATALYTIC DOMAIN-CONTAINING PROTEIN"/>
    <property type="match status" value="1"/>
</dbReference>
<dbReference type="InterPro" id="IPR006047">
    <property type="entry name" value="GH13_cat_dom"/>
</dbReference>
<evidence type="ECO:0000259" key="1">
    <source>
        <dbReference type="SMART" id="SM00642"/>
    </source>
</evidence>
<accession>I3YDT1</accession>
<dbReference type="eggNOG" id="COG0366">
    <property type="taxonomic scope" value="Bacteria"/>
</dbReference>
<dbReference type="PANTHER" id="PTHR47786">
    <property type="entry name" value="ALPHA-1,4-GLUCAN:MALTOSE-1-PHOSPHATE MALTOSYLTRANSFERASE"/>
    <property type="match status" value="1"/>
</dbReference>
<keyword evidence="3" id="KW-1185">Reference proteome</keyword>
<keyword evidence="2" id="KW-0326">Glycosidase</keyword>
<dbReference type="STRING" id="765911.Thivi_3275"/>
<proteinExistence type="predicted"/>
<dbReference type="OrthoDB" id="9805159at2"/>
<dbReference type="EMBL" id="CP003154">
    <property type="protein sequence ID" value="AFL75149.1"/>
    <property type="molecule type" value="Genomic_DNA"/>
</dbReference>
<dbReference type="InterPro" id="IPR017853">
    <property type="entry name" value="GH"/>
</dbReference>
<dbReference type="Gene3D" id="3.20.20.80">
    <property type="entry name" value="Glycosidases"/>
    <property type="match status" value="1"/>
</dbReference>
<protein>
    <submittedName>
        <fullName evidence="2">Glycosidase</fullName>
    </submittedName>
</protein>
<dbReference type="InterPro" id="IPR032792">
    <property type="entry name" value="AGL_glucanoTrfase"/>
</dbReference>
<dbReference type="Proteomes" id="UP000006062">
    <property type="component" value="Chromosome"/>
</dbReference>
<sequence>MKIYNLFPRLAGHFEDWGPHLERAAAMGFDWVFVNPIQKTGRSGSLYSIADYFAINKDFLNPNAPVSPKEQVLAMVAKAECHGLSMMIDLVINHCAVDSSLLKEHPEWFLHEGKKIANPFCVEADGTKVVWYDLAQFDHEHSPARAKLLDYCVKLVLHLVSLGFRGFRCDAAYQLPNEVWKQLITRVRREHPETVFVAETLGCSPEQTKATASAGFDAIFNSSKWWDFNGAWLLDQYNLTREVVPSISFPESHDTERLFSESCDNPHAMKQRYLFSALFSAGVMIPIGFEYGFRSRLDVVNTRPEQWESPNVDLTHFIAHINRIKDDYPVFQSEGPIKRLETSSDAILMLHKRAPSGKGEALLVINKDPWNRQYLHVDDLYRYLRTPAPLVDVSPEWPMEYLPTPFEFDLAPGMGRILVTSDKPPVDLKARTKRDS</sequence>
<organism evidence="2 3">
    <name type="scientific">Thiocystis violascens (strain ATCC 17096 / DSM 198 / 6111)</name>
    <name type="common">Chromatium violascens</name>
    <dbReference type="NCBI Taxonomy" id="765911"/>
    <lineage>
        <taxon>Bacteria</taxon>
        <taxon>Pseudomonadati</taxon>
        <taxon>Pseudomonadota</taxon>
        <taxon>Gammaproteobacteria</taxon>
        <taxon>Chromatiales</taxon>
        <taxon>Chromatiaceae</taxon>
        <taxon>Thiocystis</taxon>
    </lineage>
</organism>
<dbReference type="GO" id="GO:0005975">
    <property type="term" value="P:carbohydrate metabolic process"/>
    <property type="evidence" value="ECO:0007669"/>
    <property type="project" value="InterPro"/>
</dbReference>
<dbReference type="HOGENOM" id="CLU_051493_0_0_6"/>
<keyword evidence="2" id="KW-0378">Hydrolase</keyword>
<dbReference type="AlphaFoldDB" id="I3YDT1"/>
<name>I3YDT1_THIV6</name>
<evidence type="ECO:0000313" key="3">
    <source>
        <dbReference type="Proteomes" id="UP000006062"/>
    </source>
</evidence>
<evidence type="ECO:0000313" key="2">
    <source>
        <dbReference type="EMBL" id="AFL75149.1"/>
    </source>
</evidence>
<dbReference type="SUPFAM" id="SSF51445">
    <property type="entry name" value="(Trans)glycosidases"/>
    <property type="match status" value="1"/>
</dbReference>
<dbReference type="Pfam" id="PF14701">
    <property type="entry name" value="hDGE_amylase"/>
    <property type="match status" value="1"/>
</dbReference>
<dbReference type="KEGG" id="tvi:Thivi_3275"/>
<feature type="domain" description="Glycosyl hydrolase family 13 catalytic" evidence="1">
    <location>
        <begin position="5"/>
        <end position="325"/>
    </location>
</feature>
<reference evidence="2 3" key="1">
    <citation type="submission" date="2012-06" db="EMBL/GenBank/DDBJ databases">
        <title>Complete sequence of Thiocystis violascens DSM 198.</title>
        <authorList>
            <consortium name="US DOE Joint Genome Institute"/>
            <person name="Lucas S."/>
            <person name="Han J."/>
            <person name="Lapidus A."/>
            <person name="Cheng J.-F."/>
            <person name="Goodwin L."/>
            <person name="Pitluck S."/>
            <person name="Peters L."/>
            <person name="Ovchinnikova G."/>
            <person name="Teshima H."/>
            <person name="Detter J.C."/>
            <person name="Han C."/>
            <person name="Tapia R."/>
            <person name="Land M."/>
            <person name="Hauser L."/>
            <person name="Kyrpides N."/>
            <person name="Ivanova N."/>
            <person name="Pagani I."/>
            <person name="Vogl K."/>
            <person name="Liu Z."/>
            <person name="Frigaard N.-U."/>
            <person name="Bryant D."/>
            <person name="Woyke T."/>
        </authorList>
    </citation>
    <scope>NUCLEOTIDE SEQUENCE [LARGE SCALE GENOMIC DNA]</scope>
    <source>
        <strain evidence="3">ATCC 17096 / DSM 198 / 6111</strain>
    </source>
</reference>
<gene>
    <name evidence="2" type="ordered locus">Thivi_3275</name>
</gene>
<dbReference type="SMART" id="SM00642">
    <property type="entry name" value="Aamy"/>
    <property type="match status" value="1"/>
</dbReference>
<dbReference type="GO" id="GO:0016798">
    <property type="term" value="F:hydrolase activity, acting on glycosyl bonds"/>
    <property type="evidence" value="ECO:0007669"/>
    <property type="project" value="UniProtKB-KW"/>
</dbReference>